<gene>
    <name evidence="3" type="ORF">SAMN05216553_101730</name>
</gene>
<dbReference type="Proteomes" id="UP000199623">
    <property type="component" value="Unassembled WGS sequence"/>
</dbReference>
<dbReference type="OrthoDB" id="3584537at2"/>
<feature type="compositionally biased region" description="Gly residues" evidence="1">
    <location>
        <begin position="984"/>
        <end position="997"/>
    </location>
</feature>
<feature type="region of interest" description="Disordered" evidence="1">
    <location>
        <begin position="74"/>
        <end position="100"/>
    </location>
</feature>
<dbReference type="AlphaFoldDB" id="A0A1G7L8E6"/>
<keyword evidence="2" id="KW-0472">Membrane</keyword>
<keyword evidence="2" id="KW-1133">Transmembrane helix</keyword>
<organism evidence="3 4">
    <name type="scientific">Lentzea fradiae</name>
    <dbReference type="NCBI Taxonomy" id="200378"/>
    <lineage>
        <taxon>Bacteria</taxon>
        <taxon>Bacillati</taxon>
        <taxon>Actinomycetota</taxon>
        <taxon>Actinomycetes</taxon>
        <taxon>Pseudonocardiales</taxon>
        <taxon>Pseudonocardiaceae</taxon>
        <taxon>Lentzea</taxon>
    </lineage>
</organism>
<evidence type="ECO:0000256" key="2">
    <source>
        <dbReference type="SAM" id="Phobius"/>
    </source>
</evidence>
<evidence type="ECO:0000313" key="3">
    <source>
        <dbReference type="EMBL" id="SDF45812.1"/>
    </source>
</evidence>
<proteinExistence type="predicted"/>
<name>A0A1G7L8E6_9PSEU</name>
<dbReference type="RefSeq" id="WP_090045496.1">
    <property type="nucleotide sequence ID" value="NZ_FNCC01000001.1"/>
</dbReference>
<sequence length="1057" mass="107353">MSRLQAAIAITLVVVLSLLAAGGDAVRPGPLTENVARPGLLPPPPPERLEPSYREAVYGDFVLAGNSVLRCPVEGEEPGSHSPEQCRAATAGNAGSGGAFEDGSANNSGYYLHHADVDGVADTFNSSRATVTIPAGAKVRHARLNWGGHTGRFIGFSGVNCVQPLALQGERPPQPAAAEPRDQAVRLAVGQGRPAVVPLDPAHFRTTDGLTEPTQIYTNWADVTDFFGGVAGGTPVSVTVGNVWVPTGPGCAGGWSLTVVFGHDGPTPAHPRPRVVDIYSEDLPRGGALLPGLLEPLLPGVPPILDGLLPGLVPGLTGTDVVLPGVTRNKAGADVTIGVTAFDGDWRQGGESLTVDGAAVVEPCSSDGTADFFRSCALGAEDPLGPGPSPVNNLSVDAKVFAPPLSDGDSGDVEVGMNSVGDFVVVHSLVMSAAVEPSVSITLTGPSEPVKEGSLVSFTAEITNDGSLPLTEVALTLDGGARCTPGRFPALAPGQAVAATCVRTTPGSAAFTTKATVTASYLTGTSGKVTASAEVTTDVVASAYVVERLPDRFVVRQGATVEFAVRLANNSDEDLTEVVYQDDLVAGCAAPAAVLPARSEAEFTCVATAPEATFQSGGVMTAVTASGQRLTVSSDRVTVSVIAPAVAVAVSLRDDVVYRGTEVELTFSVTNTGTGDEEALTDVAVTAEGLCSPEPIAQLLPGETAEAGCVADAVRSQDVVAKALATDVSGEEVAGESPPVPLTVLEPLITLTQVSDRPVVRNGAEVGITFTVEHTGTAEDGPVTDVRIASPTLPADCLPEVVPSLDPGDTAEASCRATPDRSFDNQAFAGATDATGRAMTVGTTPLRVVVINPALTISTSVTPETAKRGARVDFSVVVRNIGDVPMTVRVRNDNAADCDFGLTGSGLPAGAAHGVRCTVTLPDGDTGDELTNTASFEAAPLPEVGDSGEPLTGADDATVTLEAGQAPAPPPPGTDPGEAPPPGGVGNGTIGAPGNTGTGRSSGTSRDGLASTGASIWLPIALGVGLLLAGGAALLVTSRRRHEPGTVLYRWWPESRR</sequence>
<keyword evidence="2" id="KW-0812">Transmembrane</keyword>
<reference evidence="4" key="1">
    <citation type="submission" date="2016-10" db="EMBL/GenBank/DDBJ databases">
        <authorList>
            <person name="Varghese N."/>
            <person name="Submissions S."/>
        </authorList>
    </citation>
    <scope>NUCLEOTIDE SEQUENCE [LARGE SCALE GENOMIC DNA]</scope>
    <source>
        <strain evidence="4">CGMCC 4.3506</strain>
    </source>
</reference>
<feature type="transmembrane region" description="Helical" evidence="2">
    <location>
        <begin position="1016"/>
        <end position="1036"/>
    </location>
</feature>
<feature type="region of interest" description="Disordered" evidence="1">
    <location>
        <begin position="962"/>
        <end position="1008"/>
    </location>
</feature>
<feature type="compositionally biased region" description="Pro residues" evidence="1">
    <location>
        <begin position="967"/>
        <end position="983"/>
    </location>
</feature>
<keyword evidence="4" id="KW-1185">Reference proteome</keyword>
<dbReference type="EMBL" id="FNCC01000001">
    <property type="protein sequence ID" value="SDF45812.1"/>
    <property type="molecule type" value="Genomic_DNA"/>
</dbReference>
<accession>A0A1G7L8E6</accession>
<dbReference type="STRING" id="200378.SAMN05216553_101730"/>
<evidence type="ECO:0000313" key="4">
    <source>
        <dbReference type="Proteomes" id="UP000199623"/>
    </source>
</evidence>
<protein>
    <submittedName>
        <fullName evidence="3">Uncharacterized protein</fullName>
    </submittedName>
</protein>
<evidence type="ECO:0000256" key="1">
    <source>
        <dbReference type="SAM" id="MobiDB-lite"/>
    </source>
</evidence>